<evidence type="ECO:0000256" key="5">
    <source>
        <dbReference type="RuleBase" id="RU361279"/>
    </source>
</evidence>
<dbReference type="OrthoDB" id="9801938at2"/>
<reference evidence="6 7" key="1">
    <citation type="journal article" date="2015" name="Genome Announc.">
        <title>Expanding the biotechnology potential of lactobacilli through comparative genomics of 213 strains and associated genera.</title>
        <authorList>
            <person name="Sun Z."/>
            <person name="Harris H.M."/>
            <person name="McCann A."/>
            <person name="Guo C."/>
            <person name="Argimon S."/>
            <person name="Zhang W."/>
            <person name="Yang X."/>
            <person name="Jeffery I.B."/>
            <person name="Cooney J.C."/>
            <person name="Kagawa T.F."/>
            <person name="Liu W."/>
            <person name="Song Y."/>
            <person name="Salvetti E."/>
            <person name="Wrobel A."/>
            <person name="Rasinkangas P."/>
            <person name="Parkhill J."/>
            <person name="Rea M.C."/>
            <person name="O'Sullivan O."/>
            <person name="Ritari J."/>
            <person name="Douillard F.P."/>
            <person name="Paul Ross R."/>
            <person name="Yang R."/>
            <person name="Briner A.E."/>
            <person name="Felis G.E."/>
            <person name="de Vos W.M."/>
            <person name="Barrangou R."/>
            <person name="Klaenhammer T.R."/>
            <person name="Caufield P.W."/>
            <person name="Cui Y."/>
            <person name="Zhang H."/>
            <person name="O'Toole P.W."/>
        </authorList>
    </citation>
    <scope>NUCLEOTIDE SEQUENCE [LARGE SCALE GENOMIC DNA]</scope>
    <source>
        <strain evidence="6 7">DSM 22467</strain>
    </source>
</reference>
<dbReference type="PATRIC" id="fig|616990.3.peg.1506"/>
<dbReference type="PANTHER" id="PTHR23407:SF1">
    <property type="entry name" value="5-FORMYLTETRAHYDROFOLATE CYCLO-LIGASE"/>
    <property type="match status" value="1"/>
</dbReference>
<comment type="catalytic activity">
    <reaction evidence="5">
        <text>(6S)-5-formyl-5,6,7,8-tetrahydrofolate + ATP = (6R)-5,10-methenyltetrahydrofolate + ADP + phosphate</text>
        <dbReference type="Rhea" id="RHEA:10488"/>
        <dbReference type="ChEBI" id="CHEBI:30616"/>
        <dbReference type="ChEBI" id="CHEBI:43474"/>
        <dbReference type="ChEBI" id="CHEBI:57455"/>
        <dbReference type="ChEBI" id="CHEBI:57457"/>
        <dbReference type="ChEBI" id="CHEBI:456216"/>
        <dbReference type="EC" id="6.3.3.2"/>
    </reaction>
</comment>
<feature type="binding site" evidence="4">
    <location>
        <position position="50"/>
    </location>
    <ligand>
        <name>substrate</name>
    </ligand>
</feature>
<evidence type="ECO:0000256" key="4">
    <source>
        <dbReference type="PIRSR" id="PIRSR006806-1"/>
    </source>
</evidence>
<dbReference type="InterPro" id="IPR002698">
    <property type="entry name" value="FTHF_cligase"/>
</dbReference>
<gene>
    <name evidence="6" type="ORF">IV54_GL001414</name>
</gene>
<dbReference type="Gene3D" id="3.40.50.10420">
    <property type="entry name" value="NagB/RpiA/CoA transferase-like"/>
    <property type="match status" value="1"/>
</dbReference>
<dbReference type="GO" id="GO:0035999">
    <property type="term" value="P:tetrahydrofolate interconversion"/>
    <property type="evidence" value="ECO:0007669"/>
    <property type="project" value="TreeGrafter"/>
</dbReference>
<dbReference type="SUPFAM" id="SSF100950">
    <property type="entry name" value="NagB/RpiA/CoA transferase-like"/>
    <property type="match status" value="1"/>
</dbReference>
<name>A0A0R2M0G8_9LACO</name>
<dbReference type="GO" id="GO:0009396">
    <property type="term" value="P:folic acid-containing compound biosynthetic process"/>
    <property type="evidence" value="ECO:0007669"/>
    <property type="project" value="TreeGrafter"/>
</dbReference>
<dbReference type="NCBIfam" id="TIGR02727">
    <property type="entry name" value="MTHFS_bact"/>
    <property type="match status" value="1"/>
</dbReference>
<evidence type="ECO:0000313" key="6">
    <source>
        <dbReference type="EMBL" id="KRO04355.1"/>
    </source>
</evidence>
<keyword evidence="3 4" id="KW-0067">ATP-binding</keyword>
<dbReference type="GO" id="GO:0046872">
    <property type="term" value="F:metal ion binding"/>
    <property type="evidence" value="ECO:0007669"/>
    <property type="project" value="UniProtKB-KW"/>
</dbReference>
<sequence>MATKANLRQQTIKALKQLSPAEREMGAQSLYEQLFSLPEWQQATTIATTISTDLELSTAPIIAAAQQAGKTVAVPQTLPARQMAFHTLTADTHLVKTAFGLMEPADGKIVSPADFDLLVVPGLLYAQSGERVGFGGGYYDRYLPHTTGTKVALAFSVQQVSAPTWQVDSFDVILDRVLVAPTK</sequence>
<dbReference type="Pfam" id="PF01812">
    <property type="entry name" value="5-FTHF_cyc-lig"/>
    <property type="match status" value="1"/>
</dbReference>
<keyword evidence="5" id="KW-0479">Metal-binding</keyword>
<dbReference type="EMBL" id="JQCA01000037">
    <property type="protein sequence ID" value="KRO04355.1"/>
    <property type="molecule type" value="Genomic_DNA"/>
</dbReference>
<protein>
    <recommendedName>
        <fullName evidence="5">5-formyltetrahydrofolate cyclo-ligase</fullName>
        <ecNumber evidence="5">6.3.3.2</ecNumber>
    </recommendedName>
</protein>
<keyword evidence="7" id="KW-1185">Reference proteome</keyword>
<keyword evidence="5" id="KW-0460">Magnesium</keyword>
<dbReference type="GO" id="GO:0030272">
    <property type="term" value="F:5-formyltetrahydrofolate cyclo-ligase activity"/>
    <property type="evidence" value="ECO:0007669"/>
    <property type="project" value="UniProtKB-EC"/>
</dbReference>
<keyword evidence="6" id="KW-0436">Ligase</keyword>
<comment type="similarity">
    <text evidence="1 5">Belongs to the 5-formyltetrahydrofolate cyclo-ligase family.</text>
</comment>
<dbReference type="InterPro" id="IPR037171">
    <property type="entry name" value="NagB/RpiA_transferase-like"/>
</dbReference>
<feature type="binding site" evidence="4">
    <location>
        <begin position="131"/>
        <end position="139"/>
    </location>
    <ligand>
        <name>ATP</name>
        <dbReference type="ChEBI" id="CHEBI:30616"/>
    </ligand>
</feature>
<evidence type="ECO:0000313" key="7">
    <source>
        <dbReference type="Proteomes" id="UP000051906"/>
    </source>
</evidence>
<dbReference type="AlphaFoldDB" id="A0A0R2M0G8"/>
<comment type="caution">
    <text evidence="6">The sequence shown here is derived from an EMBL/GenBank/DDBJ whole genome shotgun (WGS) entry which is preliminary data.</text>
</comment>
<evidence type="ECO:0000256" key="2">
    <source>
        <dbReference type="ARBA" id="ARBA00022741"/>
    </source>
</evidence>
<organism evidence="6 7">
    <name type="scientific">Levilactobacillus paucivorans</name>
    <dbReference type="NCBI Taxonomy" id="616990"/>
    <lineage>
        <taxon>Bacteria</taxon>
        <taxon>Bacillati</taxon>
        <taxon>Bacillota</taxon>
        <taxon>Bacilli</taxon>
        <taxon>Lactobacillales</taxon>
        <taxon>Lactobacillaceae</taxon>
        <taxon>Levilactobacillus</taxon>
    </lineage>
</organism>
<dbReference type="PANTHER" id="PTHR23407">
    <property type="entry name" value="ATPASE INHIBITOR/5-FORMYLTETRAHYDROFOLATE CYCLO-LIGASE"/>
    <property type="match status" value="1"/>
</dbReference>
<proteinExistence type="inferred from homology"/>
<dbReference type="GO" id="GO:0005524">
    <property type="term" value="F:ATP binding"/>
    <property type="evidence" value="ECO:0007669"/>
    <property type="project" value="UniProtKB-KW"/>
</dbReference>
<dbReference type="STRING" id="616990.IV54_GL001414"/>
<accession>A0A0R2M0G8</accession>
<dbReference type="InterPro" id="IPR024185">
    <property type="entry name" value="FTHF_cligase-like_sf"/>
</dbReference>
<comment type="cofactor">
    <cofactor evidence="5">
        <name>Mg(2+)</name>
        <dbReference type="ChEBI" id="CHEBI:18420"/>
    </cofactor>
</comment>
<feature type="binding site" evidence="4">
    <location>
        <begin position="4"/>
        <end position="8"/>
    </location>
    <ligand>
        <name>ATP</name>
        <dbReference type="ChEBI" id="CHEBI:30616"/>
    </ligand>
</feature>
<evidence type="ECO:0000256" key="3">
    <source>
        <dbReference type="ARBA" id="ARBA00022840"/>
    </source>
</evidence>
<feature type="binding site" evidence="4">
    <location>
        <position position="55"/>
    </location>
    <ligand>
        <name>substrate</name>
    </ligand>
</feature>
<dbReference type="RefSeq" id="WP_057877946.1">
    <property type="nucleotide sequence ID" value="NZ_JQCA01000037.1"/>
</dbReference>
<evidence type="ECO:0000256" key="1">
    <source>
        <dbReference type="ARBA" id="ARBA00010638"/>
    </source>
</evidence>
<dbReference type="Proteomes" id="UP000051906">
    <property type="component" value="Unassembled WGS sequence"/>
</dbReference>
<keyword evidence="2 4" id="KW-0547">Nucleotide-binding</keyword>
<dbReference type="EC" id="6.3.3.2" evidence="5"/>
<dbReference type="PIRSF" id="PIRSF006806">
    <property type="entry name" value="FTHF_cligase"/>
    <property type="match status" value="1"/>
</dbReference>